<keyword evidence="10" id="KW-1185">Reference proteome</keyword>
<feature type="transmembrane region" description="Helical" evidence="7">
    <location>
        <begin position="183"/>
        <end position="203"/>
    </location>
</feature>
<dbReference type="EMBL" id="CAADRA010007038">
    <property type="protein sequence ID" value="VFT98624.1"/>
    <property type="molecule type" value="Genomic_DNA"/>
</dbReference>
<dbReference type="Gene3D" id="1.20.1280.290">
    <property type="match status" value="1"/>
</dbReference>
<dbReference type="InterPro" id="IPR005282">
    <property type="entry name" value="LC_transporter"/>
</dbReference>
<feature type="transmembrane region" description="Helical" evidence="7">
    <location>
        <begin position="126"/>
        <end position="147"/>
    </location>
</feature>
<keyword evidence="4" id="KW-0677">Repeat</keyword>
<dbReference type="GO" id="GO:0015184">
    <property type="term" value="F:L-cystine transmembrane transporter activity"/>
    <property type="evidence" value="ECO:0007669"/>
    <property type="project" value="TreeGrafter"/>
</dbReference>
<evidence type="ECO:0000256" key="2">
    <source>
        <dbReference type="ARBA" id="ARBA00022448"/>
    </source>
</evidence>
<feature type="transmembrane region" description="Helical" evidence="7">
    <location>
        <begin position="25"/>
        <end position="42"/>
    </location>
</feature>
<evidence type="ECO:0000256" key="5">
    <source>
        <dbReference type="ARBA" id="ARBA00022989"/>
    </source>
</evidence>
<keyword evidence="3 7" id="KW-0812">Transmembrane</keyword>
<evidence type="ECO:0000256" key="4">
    <source>
        <dbReference type="ARBA" id="ARBA00022737"/>
    </source>
</evidence>
<evidence type="ECO:0000256" key="1">
    <source>
        <dbReference type="ARBA" id="ARBA00004127"/>
    </source>
</evidence>
<gene>
    <name evidence="9" type="primary">Aste57867_21956</name>
    <name evidence="8" type="ORF">As57867_021887</name>
    <name evidence="9" type="ORF">ASTE57867_21956</name>
</gene>
<feature type="transmembrane region" description="Helical" evidence="7">
    <location>
        <begin position="88"/>
        <end position="106"/>
    </location>
</feature>
<dbReference type="AlphaFoldDB" id="A0A485LIY4"/>
<accession>A0A485LIY4</accession>
<proteinExistence type="predicted"/>
<organism evidence="9 10">
    <name type="scientific">Aphanomyces stellatus</name>
    <dbReference type="NCBI Taxonomy" id="120398"/>
    <lineage>
        <taxon>Eukaryota</taxon>
        <taxon>Sar</taxon>
        <taxon>Stramenopiles</taxon>
        <taxon>Oomycota</taxon>
        <taxon>Saprolegniomycetes</taxon>
        <taxon>Saprolegniales</taxon>
        <taxon>Verrucalvaceae</taxon>
        <taxon>Aphanomyces</taxon>
    </lineage>
</organism>
<protein>
    <submittedName>
        <fullName evidence="9">Aste57867_21956 protein</fullName>
    </submittedName>
</protein>
<keyword evidence="2" id="KW-0813">Transport</keyword>
<keyword evidence="5 7" id="KW-1133">Transmembrane helix</keyword>
<evidence type="ECO:0000313" key="10">
    <source>
        <dbReference type="Proteomes" id="UP000332933"/>
    </source>
</evidence>
<evidence type="ECO:0000256" key="3">
    <source>
        <dbReference type="ARBA" id="ARBA00022692"/>
    </source>
</evidence>
<dbReference type="GO" id="GO:0005774">
    <property type="term" value="C:vacuolar membrane"/>
    <property type="evidence" value="ECO:0007669"/>
    <property type="project" value="TreeGrafter"/>
</dbReference>
<feature type="transmembrane region" description="Helical" evidence="7">
    <location>
        <begin position="159"/>
        <end position="177"/>
    </location>
</feature>
<dbReference type="PANTHER" id="PTHR13131">
    <property type="entry name" value="CYSTINOSIN"/>
    <property type="match status" value="1"/>
</dbReference>
<dbReference type="Proteomes" id="UP000332933">
    <property type="component" value="Unassembled WGS sequence"/>
</dbReference>
<keyword evidence="6 7" id="KW-0472">Membrane</keyword>
<dbReference type="Pfam" id="PF04193">
    <property type="entry name" value="PQ-loop"/>
    <property type="match status" value="2"/>
</dbReference>
<dbReference type="OrthoDB" id="75720at2759"/>
<reference evidence="9 10" key="1">
    <citation type="submission" date="2019-03" db="EMBL/GenBank/DDBJ databases">
        <authorList>
            <person name="Gaulin E."/>
            <person name="Dumas B."/>
        </authorList>
    </citation>
    <scope>NUCLEOTIDE SEQUENCE [LARGE SCALE GENOMIC DNA]</scope>
    <source>
        <strain evidence="9">CBS 568.67</strain>
    </source>
</reference>
<dbReference type="SMART" id="SM00679">
    <property type="entry name" value="CTNS"/>
    <property type="match status" value="2"/>
</dbReference>
<dbReference type="GO" id="GO:0012505">
    <property type="term" value="C:endomembrane system"/>
    <property type="evidence" value="ECO:0007669"/>
    <property type="project" value="UniProtKB-SubCell"/>
</dbReference>
<evidence type="ECO:0000256" key="7">
    <source>
        <dbReference type="SAM" id="Phobius"/>
    </source>
</evidence>
<feature type="transmembrane region" description="Helical" evidence="7">
    <location>
        <begin position="262"/>
        <end position="282"/>
    </location>
</feature>
<evidence type="ECO:0000256" key="6">
    <source>
        <dbReference type="ARBA" id="ARBA00023136"/>
    </source>
</evidence>
<reference evidence="8" key="2">
    <citation type="submission" date="2019-06" db="EMBL/GenBank/DDBJ databases">
        <title>Genomics analysis of Aphanomyces spp. identifies a new class of oomycete effector associated with host adaptation.</title>
        <authorList>
            <person name="Gaulin E."/>
        </authorList>
    </citation>
    <scope>NUCLEOTIDE SEQUENCE</scope>
    <source>
        <strain evidence="8">CBS 578.67</strain>
    </source>
</reference>
<dbReference type="InterPro" id="IPR006603">
    <property type="entry name" value="PQ-loop_rpt"/>
</dbReference>
<evidence type="ECO:0000313" key="9">
    <source>
        <dbReference type="EMBL" id="VFT98624.1"/>
    </source>
</evidence>
<dbReference type="EMBL" id="VJMH01007012">
    <property type="protein sequence ID" value="KAF0686251.1"/>
    <property type="molecule type" value="Genomic_DNA"/>
</dbReference>
<sequence length="299" mass="33792">MFVRLGIKIRKSEKFGDEREKKMRCARPIFLIVIPSCILTLLTDQGRQPFVDELSIFLGWTYFMCWSVSFYPQVLLNHERKSVRGLSLDFQVHVLNFLGFLCYSIYNICKYVTEREESGVAINDIFFSVHALLLTTVCGVQCVLYRATARQRIAVVTRAFVLLATLGAVIIGILVPVSSTSSIWTVANLLAYLGSIKLAVTLVKYIPQAWLNYSRQSTEGWTIWNVLLDLSGGVLALAQMGLDAARLGNWHLLVDNPVKLGLSLVSIGFDVLFMCQHYVLYANTSEATKEHKEWLMHDV</sequence>
<evidence type="ECO:0000313" key="8">
    <source>
        <dbReference type="EMBL" id="KAF0686251.1"/>
    </source>
</evidence>
<comment type="subcellular location">
    <subcellularLocation>
        <location evidence="1">Endomembrane system</location>
        <topology evidence="1">Multi-pass membrane protein</topology>
    </subcellularLocation>
</comment>
<feature type="transmembrane region" description="Helical" evidence="7">
    <location>
        <begin position="223"/>
        <end position="242"/>
    </location>
</feature>
<name>A0A485LIY4_9STRA</name>
<feature type="transmembrane region" description="Helical" evidence="7">
    <location>
        <begin position="54"/>
        <end position="76"/>
    </location>
</feature>
<dbReference type="PANTHER" id="PTHR13131:SF5">
    <property type="entry name" value="CYSTINOSIN"/>
    <property type="match status" value="1"/>
</dbReference>